<evidence type="ECO:0000256" key="1">
    <source>
        <dbReference type="ARBA" id="ARBA00004613"/>
    </source>
</evidence>
<feature type="region of interest" description="Disordered" evidence="8">
    <location>
        <begin position="991"/>
        <end position="1017"/>
    </location>
</feature>
<dbReference type="PANTHER" id="PTHR11475">
    <property type="entry name" value="OXIDASE/PEROXIDASE"/>
    <property type="match status" value="1"/>
</dbReference>
<feature type="compositionally biased region" description="Basic residues" evidence="8">
    <location>
        <begin position="792"/>
        <end position="805"/>
    </location>
</feature>
<sequence>MCILPHVTRQYVSVDKLEDCAFILDEDEDGSSSIYEYATNILNGHISYSGPRPCITYDAINEAYLEARKRIASLKSAFSNYEISSRVLMPTYADSLTQAKSGAYGNSLPMPRIVSRTMHQDENLHDHAGTVMIVAWGQFMDHDFTLTGTPLDSKNKNEPEECCNRPAHLKNPYCMEITVPEDDQYYNKYKVRCQDFVRAFPGIRPGCRLGSRVPFNTLTGVIDGNTIYGVTENFARHLRSGYDGTLRMNPVFDKYGLKELLPPKTDIPEEGCLRLNKSMYCFESGEIRVNEQLVLTCMHTLMAREHNRVAKELAELNPHWDDEILYQEARRIVVAEIQHITYNEFLPMVLGKATMEKYDLITEKEGYWDGYDNRVNPNIMDVFSAAAFRFGHSLLPTAVERWSKAHKFISSKRLSDLIRRPYDLYRPGIIDEYFMGLSNQIAQAMDDSITGEVTNRLLKKAGHSYGLDLVSFNIQRGRDFGLPGYTKVREMCGLPRMNTWEDMYGAMPNTTVEKYSKIYEHPSEIDLWSGGVSEKPMAGSMLGPTFACIIAMQMSRIRRGDRFWYELPDQPSSFTPEQLAEIRKSKLSRVMCDNTDLIDSLQIYPMVLPDHHINPRVPCKAGIIPRMDLTKWIDSNFNTYNLKFKHNEYYGRPSNTRQSYEDYRPKYKDDAYPKYEKVSREYDYDAEGDGSEESRIHQDRKSYASSKNREKPLTLKVNLDDNEDDGGSDENRETNDYDYASRDGNSGKVAARVTKVPKTLEEYHKLHRTWEKRPAKTKNTKTHKGESDAPKRKPRPVRPKPKQSPRRFPPTRTTLEKPHVSYEFEGPNSHVAMDFATPRIPVYNEHSEAFQDHSDENDESEETSFRPSPFRISKDVNSIFDKFKDEDSSFKRTTTEKPYKITRLSGKPLYSGEGSFEFTRNIVKDITPKLSQRDKEDLYDKLKHEVDHKKYKSSAAESSADDDIFKDLGLDLDVKSKGSYKSGYGLDRSKILSPKIETDEDSSENSGPRKSWSFQYP</sequence>
<evidence type="ECO:0000256" key="2">
    <source>
        <dbReference type="ARBA" id="ARBA00022525"/>
    </source>
</evidence>
<evidence type="ECO:0000256" key="5">
    <source>
        <dbReference type="ARBA" id="ARBA00022729"/>
    </source>
</evidence>
<dbReference type="InterPro" id="IPR010255">
    <property type="entry name" value="Haem_peroxidase_sf"/>
</dbReference>
<feature type="compositionally biased region" description="Polar residues" evidence="8">
    <location>
        <begin position="1004"/>
        <end position="1017"/>
    </location>
</feature>
<keyword evidence="4 7" id="KW-0349">Heme</keyword>
<feature type="compositionally biased region" description="Basic and acidic residues" evidence="8">
    <location>
        <begin position="845"/>
        <end position="854"/>
    </location>
</feature>
<dbReference type="KEGG" id="dci:103519779"/>
<feature type="binding site" description="axial binding residue" evidence="7">
    <location>
        <position position="392"/>
    </location>
    <ligand>
        <name>heme b</name>
        <dbReference type="ChEBI" id="CHEBI:60344"/>
    </ligand>
    <ligandPart>
        <name>Fe</name>
        <dbReference type="ChEBI" id="CHEBI:18248"/>
    </ligandPart>
</feature>
<feature type="compositionally biased region" description="Basic and acidic residues" evidence="8">
    <location>
        <begin position="758"/>
        <end position="774"/>
    </location>
</feature>
<dbReference type="PaxDb" id="121845-A0A3Q0JEK0"/>
<protein>
    <submittedName>
        <fullName evidence="10">Peroxidase-like</fullName>
    </submittedName>
</protein>
<dbReference type="Gene3D" id="1.10.640.10">
    <property type="entry name" value="Haem peroxidase domain superfamily, animal type"/>
    <property type="match status" value="1"/>
</dbReference>
<keyword evidence="3" id="KW-0560">Oxidoreductase</keyword>
<evidence type="ECO:0000256" key="8">
    <source>
        <dbReference type="SAM" id="MobiDB-lite"/>
    </source>
</evidence>
<evidence type="ECO:0000256" key="4">
    <source>
        <dbReference type="ARBA" id="ARBA00022617"/>
    </source>
</evidence>
<keyword evidence="5" id="KW-0732">Signal</keyword>
<dbReference type="FunFam" id="1.10.640.10:FF:000003">
    <property type="entry name" value="chorion peroxidase"/>
    <property type="match status" value="1"/>
</dbReference>
<dbReference type="Pfam" id="PF03098">
    <property type="entry name" value="An_peroxidase"/>
    <property type="match status" value="1"/>
</dbReference>
<dbReference type="PRINTS" id="PR00457">
    <property type="entry name" value="ANPEROXIDASE"/>
</dbReference>
<name>A0A3Q0JEK0_DIACI</name>
<comment type="subcellular location">
    <subcellularLocation>
        <location evidence="1">Secreted</location>
    </subcellularLocation>
</comment>
<dbReference type="GO" id="GO:0022412">
    <property type="term" value="P:cellular process involved in reproduction in multicellular organism"/>
    <property type="evidence" value="ECO:0007669"/>
    <property type="project" value="UniProtKB-ARBA"/>
</dbReference>
<accession>A0A3Q0JEK0</accession>
<evidence type="ECO:0000256" key="6">
    <source>
        <dbReference type="ARBA" id="ARBA00023004"/>
    </source>
</evidence>
<dbReference type="GeneID" id="103519779"/>
<feature type="compositionally biased region" description="Basic and acidic residues" evidence="8">
    <location>
        <begin position="692"/>
        <end position="713"/>
    </location>
</feature>
<keyword evidence="9" id="KW-1185">Reference proteome</keyword>
<dbReference type="AlphaFoldDB" id="A0A3Q0JEK0"/>
<proteinExistence type="predicted"/>
<dbReference type="InterPro" id="IPR019791">
    <property type="entry name" value="Haem_peroxidase_animal"/>
</dbReference>
<keyword evidence="3" id="KW-0575">Peroxidase</keyword>
<feature type="region of interest" description="Disordered" evidence="8">
    <location>
        <begin position="682"/>
        <end position="825"/>
    </location>
</feature>
<dbReference type="RefSeq" id="XP_026686922.1">
    <property type="nucleotide sequence ID" value="XM_026831121.1"/>
</dbReference>
<dbReference type="GO" id="GO:0004601">
    <property type="term" value="F:peroxidase activity"/>
    <property type="evidence" value="ECO:0007669"/>
    <property type="project" value="UniProtKB-KW"/>
</dbReference>
<dbReference type="GO" id="GO:0005576">
    <property type="term" value="C:extracellular region"/>
    <property type="evidence" value="ECO:0007669"/>
    <property type="project" value="UniProtKB-SubCell"/>
</dbReference>
<feature type="compositionally biased region" description="Basic and acidic residues" evidence="8">
    <location>
        <begin position="729"/>
        <end position="741"/>
    </location>
</feature>
<dbReference type="Proteomes" id="UP000079169">
    <property type="component" value="Unplaced"/>
</dbReference>
<dbReference type="PROSITE" id="PS50292">
    <property type="entry name" value="PEROXIDASE_3"/>
    <property type="match status" value="1"/>
</dbReference>
<dbReference type="GO" id="GO:0046872">
    <property type="term" value="F:metal ion binding"/>
    <property type="evidence" value="ECO:0007669"/>
    <property type="project" value="UniProtKB-KW"/>
</dbReference>
<dbReference type="CDD" id="cd09823">
    <property type="entry name" value="peroxinectin_like"/>
    <property type="match status" value="1"/>
</dbReference>
<keyword evidence="2" id="KW-0964">Secreted</keyword>
<organism evidence="9 10">
    <name type="scientific">Diaphorina citri</name>
    <name type="common">Asian citrus psyllid</name>
    <dbReference type="NCBI Taxonomy" id="121845"/>
    <lineage>
        <taxon>Eukaryota</taxon>
        <taxon>Metazoa</taxon>
        <taxon>Ecdysozoa</taxon>
        <taxon>Arthropoda</taxon>
        <taxon>Hexapoda</taxon>
        <taxon>Insecta</taxon>
        <taxon>Pterygota</taxon>
        <taxon>Neoptera</taxon>
        <taxon>Paraneoptera</taxon>
        <taxon>Hemiptera</taxon>
        <taxon>Sternorrhyncha</taxon>
        <taxon>Psylloidea</taxon>
        <taxon>Psyllidae</taxon>
        <taxon>Diaphorininae</taxon>
        <taxon>Diaphorina</taxon>
    </lineage>
</organism>
<dbReference type="InterPro" id="IPR037120">
    <property type="entry name" value="Haem_peroxidase_sf_animal"/>
</dbReference>
<keyword evidence="6 7" id="KW-0408">Iron</keyword>
<dbReference type="PANTHER" id="PTHR11475:SF106">
    <property type="entry name" value="CURLY SU"/>
    <property type="match status" value="1"/>
</dbReference>
<evidence type="ECO:0000313" key="10">
    <source>
        <dbReference type="RefSeq" id="XP_026686922.1"/>
    </source>
</evidence>
<feature type="region of interest" description="Disordered" evidence="8">
    <location>
        <begin position="842"/>
        <end position="870"/>
    </location>
</feature>
<dbReference type="SUPFAM" id="SSF48113">
    <property type="entry name" value="Heme-dependent peroxidases"/>
    <property type="match status" value="1"/>
</dbReference>
<reference evidence="10" key="1">
    <citation type="submission" date="2025-08" db="UniProtKB">
        <authorList>
            <consortium name="RefSeq"/>
        </authorList>
    </citation>
    <scope>IDENTIFICATION</scope>
</reference>
<gene>
    <name evidence="10" type="primary">LOC103519779</name>
</gene>
<evidence type="ECO:0000313" key="9">
    <source>
        <dbReference type="Proteomes" id="UP000079169"/>
    </source>
</evidence>
<keyword evidence="7" id="KW-0479">Metal-binding</keyword>
<dbReference type="GO" id="GO:0020037">
    <property type="term" value="F:heme binding"/>
    <property type="evidence" value="ECO:0007669"/>
    <property type="project" value="InterPro"/>
</dbReference>
<dbReference type="GO" id="GO:0006979">
    <property type="term" value="P:response to oxidative stress"/>
    <property type="evidence" value="ECO:0007669"/>
    <property type="project" value="InterPro"/>
</dbReference>
<evidence type="ECO:0000256" key="3">
    <source>
        <dbReference type="ARBA" id="ARBA00022559"/>
    </source>
</evidence>
<evidence type="ECO:0000256" key="7">
    <source>
        <dbReference type="PIRSR" id="PIRSR619791-2"/>
    </source>
</evidence>